<keyword evidence="4 6" id="KW-1133">Transmembrane helix</keyword>
<evidence type="ECO:0000256" key="2">
    <source>
        <dbReference type="ARBA" id="ARBA00022475"/>
    </source>
</evidence>
<dbReference type="KEGG" id="sio:DW64_05670"/>
<keyword evidence="2" id="KW-1003">Cell membrane</keyword>
<name>A0A1J0MZC8_STRIN</name>
<feature type="transmembrane region" description="Helical" evidence="6">
    <location>
        <begin position="284"/>
        <end position="310"/>
    </location>
</feature>
<dbReference type="EMBL" id="QLQD01000054">
    <property type="protein sequence ID" value="RLU56693.1"/>
    <property type="molecule type" value="Genomic_DNA"/>
</dbReference>
<dbReference type="PANTHER" id="PTHR30250">
    <property type="entry name" value="PST FAMILY PREDICTED COLANIC ACID TRANSPORTER"/>
    <property type="match status" value="1"/>
</dbReference>
<feature type="transmembrane region" description="Helical" evidence="6">
    <location>
        <begin position="78"/>
        <end position="97"/>
    </location>
</feature>
<dbReference type="EMBL" id="CP007586">
    <property type="protein sequence ID" value="AHY15949.1"/>
    <property type="molecule type" value="Genomic_DNA"/>
</dbReference>
<feature type="transmembrane region" description="Helical" evidence="6">
    <location>
        <begin position="103"/>
        <end position="122"/>
    </location>
</feature>
<dbReference type="eggNOG" id="COG2244">
    <property type="taxonomic scope" value="Bacteria"/>
</dbReference>
<feature type="transmembrane region" description="Helical" evidence="6">
    <location>
        <begin position="162"/>
        <end position="181"/>
    </location>
</feature>
<evidence type="ECO:0000256" key="3">
    <source>
        <dbReference type="ARBA" id="ARBA00022692"/>
    </source>
</evidence>
<organism evidence="8 10">
    <name type="scientific">Streptococcus iniae</name>
    <name type="common">Streptococcus shiloi</name>
    <dbReference type="NCBI Taxonomy" id="1346"/>
    <lineage>
        <taxon>Bacteria</taxon>
        <taxon>Bacillati</taxon>
        <taxon>Bacillota</taxon>
        <taxon>Bacilli</taxon>
        <taxon>Lactobacillales</taxon>
        <taxon>Streptococcaceae</taxon>
        <taxon>Streptococcus</taxon>
    </lineage>
</organism>
<dbReference type="GeneID" id="35766332"/>
<evidence type="ECO:0000256" key="6">
    <source>
        <dbReference type="SAM" id="Phobius"/>
    </source>
</evidence>
<evidence type="ECO:0000313" key="7">
    <source>
        <dbReference type="EMBL" id="AHY15949.1"/>
    </source>
</evidence>
<keyword evidence="9" id="KW-1185">Reference proteome</keyword>
<keyword evidence="5 6" id="KW-0472">Membrane</keyword>
<dbReference type="PANTHER" id="PTHR30250:SF11">
    <property type="entry name" value="O-ANTIGEN TRANSPORTER-RELATED"/>
    <property type="match status" value="1"/>
</dbReference>
<dbReference type="AlphaFoldDB" id="A0A1J0MZC8"/>
<dbReference type="KEGG" id="siq:DQ08_05675"/>
<evidence type="ECO:0000313" key="10">
    <source>
        <dbReference type="Proteomes" id="UP000269148"/>
    </source>
</evidence>
<feature type="transmembrane region" description="Helical" evidence="6">
    <location>
        <begin position="242"/>
        <end position="263"/>
    </location>
</feature>
<reference evidence="7 9" key="1">
    <citation type="journal article" date="2014" name="Genome Announc.">
        <title>Complete Genome Sequence of a Virulent Strain, Streptococcus iniae ISET0901, Isolated from Diseased Tilapia.</title>
        <authorList>
            <person name="Pridgeon J.W."/>
            <person name="Zhang D."/>
            <person name="Zhang L."/>
        </authorList>
    </citation>
    <scope>NUCLEOTIDE SEQUENCE [LARGE SCALE GENOMIC DNA]</scope>
    <source>
        <strain evidence="7 9">ISET0901</strain>
    </source>
</reference>
<evidence type="ECO:0000256" key="5">
    <source>
        <dbReference type="ARBA" id="ARBA00023136"/>
    </source>
</evidence>
<feature type="transmembrane region" description="Helical" evidence="6">
    <location>
        <begin position="202"/>
        <end position="222"/>
    </location>
</feature>
<dbReference type="Proteomes" id="UP000025245">
    <property type="component" value="Chromosome"/>
</dbReference>
<proteinExistence type="predicted"/>
<keyword evidence="3 6" id="KW-0812">Transmembrane</keyword>
<dbReference type="InterPro" id="IPR050833">
    <property type="entry name" value="Poly_Biosynth_Transport"/>
</dbReference>
<evidence type="ECO:0000313" key="9">
    <source>
        <dbReference type="Proteomes" id="UP000025245"/>
    </source>
</evidence>
<dbReference type="RefSeq" id="WP_003099954.1">
    <property type="nucleotide sequence ID" value="NZ_CP010783.1"/>
</dbReference>
<dbReference type="KEGG" id="siz:SI82_05830"/>
<evidence type="ECO:0000313" key="8">
    <source>
        <dbReference type="EMBL" id="RLU56693.1"/>
    </source>
</evidence>
<evidence type="ECO:0008006" key="11">
    <source>
        <dbReference type="Google" id="ProtNLM"/>
    </source>
</evidence>
<feature type="transmembrane region" description="Helical" evidence="6">
    <location>
        <begin position="9"/>
        <end position="33"/>
    </location>
</feature>
<feature type="transmembrane region" description="Helical" evidence="6">
    <location>
        <begin position="322"/>
        <end position="345"/>
    </location>
</feature>
<accession>A0A1J0MZC8</accession>
<feature type="transmembrane region" description="Helical" evidence="6">
    <location>
        <begin position="379"/>
        <end position="399"/>
    </location>
</feature>
<protein>
    <recommendedName>
        <fullName evidence="11">Polysaccharide biosynthesis protein</fullName>
    </recommendedName>
</protein>
<sequence length="419" mass="47818">MIDNIKKNAFWNTLGITFNSFNSLFFLIIVSRINGINDAGVFGFSFALASLWFIIGLYAGRTFQVSDIYNETSDSEYLVHKVWTASLMVLVAIVYVYAKGYHLEKSIVILALTIYKALEAFSDTLYGYLQKKQLLYIAGISLFWKSFVAVFLFLLVDLLTKNLVLACLSIIFVNLIFIFSYDFPNVNKIMTFEKIEVKNTLALFKKGFSIFIFSFLSIYIVNVSKYVIDEQLANQFQAVFNIIVMPATIISLCGQYIVQPLLNQLIEYFYNHKYKELKKTTTKISLALLMIDIIALLGAFLLGIPVLNLLYGVDVSAYRFDLLIVIAGALFYSCASVYSTVLITMRKTTPQIFLFATSSLVGLFLAKHLVTAYHIHGAIYAYFMIMLLHFSLIYGYFYYEYRQLIKDEHAKSNGLLSLK</sequence>
<gene>
    <name evidence="8" type="ORF">DIY07_05945</name>
    <name evidence="7" type="ORF">DQ08_05675</name>
</gene>
<evidence type="ECO:0000256" key="1">
    <source>
        <dbReference type="ARBA" id="ARBA00004651"/>
    </source>
</evidence>
<feature type="transmembrane region" description="Helical" evidence="6">
    <location>
        <begin position="134"/>
        <end position="156"/>
    </location>
</feature>
<feature type="transmembrane region" description="Helical" evidence="6">
    <location>
        <begin position="39"/>
        <end position="58"/>
    </location>
</feature>
<comment type="subcellular location">
    <subcellularLocation>
        <location evidence="1">Cell membrane</location>
        <topology evidence="1">Multi-pass membrane protein</topology>
    </subcellularLocation>
</comment>
<dbReference type="GO" id="GO:0005886">
    <property type="term" value="C:plasma membrane"/>
    <property type="evidence" value="ECO:0007669"/>
    <property type="project" value="UniProtKB-SubCell"/>
</dbReference>
<evidence type="ECO:0000256" key="4">
    <source>
        <dbReference type="ARBA" id="ARBA00022989"/>
    </source>
</evidence>
<reference evidence="8 10" key="2">
    <citation type="submission" date="2018-06" db="EMBL/GenBank/DDBJ databases">
        <title>Mutators as drivers of adaptation in pathogenic bacteria and a risk factor for host jumps and vaccine escape.</title>
        <authorList>
            <person name="Barnes A.C."/>
            <person name="Silayeva O."/>
        </authorList>
    </citation>
    <scope>NUCLEOTIDE SEQUENCE [LARGE SCALE GENOMIC DNA]</scope>
    <source>
        <strain evidence="8 10">QMA0445</strain>
    </source>
</reference>
<dbReference type="STRING" id="1346.BMF34_05740"/>
<dbReference type="Proteomes" id="UP000269148">
    <property type="component" value="Unassembled WGS sequence"/>
</dbReference>
<dbReference type="OrthoDB" id="3246647at2"/>
<feature type="transmembrane region" description="Helical" evidence="6">
    <location>
        <begin position="352"/>
        <end position="373"/>
    </location>
</feature>